<evidence type="ECO:0000313" key="2">
    <source>
        <dbReference type="Proteomes" id="UP001186974"/>
    </source>
</evidence>
<gene>
    <name evidence="1" type="ORF">LTS18_007720</name>
</gene>
<sequence length="110" mass="12775">MEAQLIKAAMHWNMLTADKHGNVPPCPLEIIEEAIERCLHLDAEQSRLNDHLQILRDRIGIITDGWTAHERYEDALEENKHVKAELVEGENVATRKEILDDWPFDDHNED</sequence>
<accession>A0ACC3DAP9</accession>
<proteinExistence type="predicted"/>
<keyword evidence="2" id="KW-1185">Reference proteome</keyword>
<protein>
    <submittedName>
        <fullName evidence="1">Uncharacterized protein</fullName>
    </submittedName>
</protein>
<dbReference type="Proteomes" id="UP001186974">
    <property type="component" value="Unassembled WGS sequence"/>
</dbReference>
<name>A0ACC3DAP9_9PEZI</name>
<reference evidence="1" key="1">
    <citation type="submission" date="2024-09" db="EMBL/GenBank/DDBJ databases">
        <title>Black Yeasts Isolated from many extreme environments.</title>
        <authorList>
            <person name="Coleine C."/>
            <person name="Stajich J.E."/>
            <person name="Selbmann L."/>
        </authorList>
    </citation>
    <scope>NUCLEOTIDE SEQUENCE</scope>
    <source>
        <strain evidence="1">CCFEE 5737</strain>
    </source>
</reference>
<dbReference type="EMBL" id="JAWDJW010006530">
    <property type="protein sequence ID" value="KAK3064377.1"/>
    <property type="molecule type" value="Genomic_DNA"/>
</dbReference>
<evidence type="ECO:0000313" key="1">
    <source>
        <dbReference type="EMBL" id="KAK3064377.1"/>
    </source>
</evidence>
<organism evidence="1 2">
    <name type="scientific">Coniosporium uncinatum</name>
    <dbReference type="NCBI Taxonomy" id="93489"/>
    <lineage>
        <taxon>Eukaryota</taxon>
        <taxon>Fungi</taxon>
        <taxon>Dikarya</taxon>
        <taxon>Ascomycota</taxon>
        <taxon>Pezizomycotina</taxon>
        <taxon>Dothideomycetes</taxon>
        <taxon>Dothideomycetes incertae sedis</taxon>
        <taxon>Coniosporium</taxon>
    </lineage>
</organism>
<comment type="caution">
    <text evidence="1">The sequence shown here is derived from an EMBL/GenBank/DDBJ whole genome shotgun (WGS) entry which is preliminary data.</text>
</comment>